<name>W9RCS2_9ROSA</name>
<dbReference type="GO" id="GO:0006814">
    <property type="term" value="P:sodium ion transport"/>
    <property type="evidence" value="ECO:0007669"/>
    <property type="project" value="UniProtKB-KW"/>
</dbReference>
<feature type="transmembrane region" description="Helical" evidence="12">
    <location>
        <begin position="237"/>
        <end position="257"/>
    </location>
</feature>
<keyword evidence="8" id="KW-0915">Sodium</keyword>
<keyword evidence="2" id="KW-0813">Transport</keyword>
<evidence type="ECO:0000256" key="3">
    <source>
        <dbReference type="ARBA" id="ARBA00022449"/>
    </source>
</evidence>
<comment type="subcellular location">
    <subcellularLocation>
        <location evidence="1">Membrane</location>
        <topology evidence="1">Multi-pass membrane protein</topology>
    </subcellularLocation>
</comment>
<evidence type="ECO:0000256" key="5">
    <source>
        <dbReference type="ARBA" id="ARBA00022692"/>
    </source>
</evidence>
<dbReference type="KEGG" id="mnt:21392970"/>
<dbReference type="GO" id="GO:0016020">
    <property type="term" value="C:membrane"/>
    <property type="evidence" value="ECO:0007669"/>
    <property type="project" value="UniProtKB-SubCell"/>
</dbReference>
<dbReference type="eggNOG" id="KOG2399">
    <property type="taxonomic scope" value="Eukaryota"/>
</dbReference>
<organism evidence="14 15">
    <name type="scientific">Morus notabilis</name>
    <dbReference type="NCBI Taxonomy" id="981085"/>
    <lineage>
        <taxon>Eukaryota</taxon>
        <taxon>Viridiplantae</taxon>
        <taxon>Streptophyta</taxon>
        <taxon>Embryophyta</taxon>
        <taxon>Tracheophyta</taxon>
        <taxon>Spermatophyta</taxon>
        <taxon>Magnoliopsida</taxon>
        <taxon>eudicotyledons</taxon>
        <taxon>Gunneridae</taxon>
        <taxon>Pentapetalae</taxon>
        <taxon>rosids</taxon>
        <taxon>fabids</taxon>
        <taxon>Rosales</taxon>
        <taxon>Moraceae</taxon>
        <taxon>Moreae</taxon>
        <taxon>Morus</taxon>
    </lineage>
</organism>
<evidence type="ECO:0000256" key="4">
    <source>
        <dbReference type="ARBA" id="ARBA00022538"/>
    </source>
</evidence>
<feature type="transmembrane region" description="Helical" evidence="12">
    <location>
        <begin position="176"/>
        <end position="200"/>
    </location>
</feature>
<feature type="transmembrane region" description="Helical" evidence="12">
    <location>
        <begin position="435"/>
        <end position="460"/>
    </location>
</feature>
<evidence type="ECO:0000259" key="13">
    <source>
        <dbReference type="Pfam" id="PF01699"/>
    </source>
</evidence>
<dbReference type="EMBL" id="KE344571">
    <property type="protein sequence ID" value="EXB68040.1"/>
    <property type="molecule type" value="Genomic_DNA"/>
</dbReference>
<evidence type="ECO:0000256" key="11">
    <source>
        <dbReference type="ARBA" id="ARBA00038187"/>
    </source>
</evidence>
<dbReference type="InterPro" id="IPR004837">
    <property type="entry name" value="NaCa_Exmemb"/>
</dbReference>
<feature type="transmembrane region" description="Helical" evidence="12">
    <location>
        <begin position="412"/>
        <end position="429"/>
    </location>
</feature>
<feature type="transmembrane region" description="Helical" evidence="12">
    <location>
        <begin position="212"/>
        <end position="231"/>
    </location>
</feature>
<evidence type="ECO:0000313" key="15">
    <source>
        <dbReference type="Proteomes" id="UP000030645"/>
    </source>
</evidence>
<evidence type="ECO:0000313" key="14">
    <source>
        <dbReference type="EMBL" id="EXB68040.1"/>
    </source>
</evidence>
<feature type="transmembrane region" description="Helical" evidence="12">
    <location>
        <begin position="481"/>
        <end position="505"/>
    </location>
</feature>
<comment type="similarity">
    <text evidence="11">Belongs to the Ca(2+):cation antiporter (CaCA) (TC 2.A.19) family. Cation/calcium exchanger (CCX) subfamily.</text>
</comment>
<dbReference type="OrthoDB" id="407410at2759"/>
<dbReference type="GO" id="GO:0008324">
    <property type="term" value="F:monoatomic cation transmembrane transporter activity"/>
    <property type="evidence" value="ECO:0007669"/>
    <property type="project" value="TreeGrafter"/>
</dbReference>
<dbReference type="Proteomes" id="UP000030645">
    <property type="component" value="Unassembled WGS sequence"/>
</dbReference>
<feature type="transmembrane region" description="Helical" evidence="12">
    <location>
        <begin position="12"/>
        <end position="34"/>
    </location>
</feature>
<keyword evidence="4" id="KW-0633">Potassium transport</keyword>
<dbReference type="PANTHER" id="PTHR12266:SF18">
    <property type="entry name" value="CATION_CALCIUM EXCHANGER 2"/>
    <property type="match status" value="1"/>
</dbReference>
<keyword evidence="9 12" id="KW-0472">Membrane</keyword>
<feature type="transmembrane region" description="Helical" evidence="12">
    <location>
        <begin position="550"/>
        <end position="571"/>
    </location>
</feature>
<feature type="transmembrane region" description="Helical" evidence="12">
    <location>
        <begin position="136"/>
        <end position="156"/>
    </location>
</feature>
<dbReference type="Gene3D" id="1.20.1420.30">
    <property type="entry name" value="NCX, central ion-binding region"/>
    <property type="match status" value="2"/>
</dbReference>
<feature type="domain" description="Sodium/calcium exchanger membrane region" evidence="13">
    <location>
        <begin position="416"/>
        <end position="570"/>
    </location>
</feature>
<feature type="transmembrane region" description="Helical" evidence="12">
    <location>
        <begin position="350"/>
        <end position="371"/>
    </location>
</feature>
<evidence type="ECO:0000256" key="2">
    <source>
        <dbReference type="ARBA" id="ARBA00022448"/>
    </source>
</evidence>
<dbReference type="Pfam" id="PF01699">
    <property type="entry name" value="Na_Ca_ex"/>
    <property type="match status" value="2"/>
</dbReference>
<evidence type="ECO:0000256" key="1">
    <source>
        <dbReference type="ARBA" id="ARBA00004141"/>
    </source>
</evidence>
<dbReference type="GO" id="GO:0006813">
    <property type="term" value="P:potassium ion transport"/>
    <property type="evidence" value="ECO:0007669"/>
    <property type="project" value="UniProtKB-KW"/>
</dbReference>
<reference evidence="15" key="1">
    <citation type="submission" date="2013-01" db="EMBL/GenBank/DDBJ databases">
        <title>Draft Genome Sequence of a Mulberry Tree, Morus notabilis C.K. Schneid.</title>
        <authorList>
            <person name="He N."/>
            <person name="Zhao S."/>
        </authorList>
    </citation>
    <scope>NUCLEOTIDE SEQUENCE</scope>
</reference>
<dbReference type="GO" id="GO:0015297">
    <property type="term" value="F:antiporter activity"/>
    <property type="evidence" value="ECO:0007669"/>
    <property type="project" value="UniProtKB-KW"/>
</dbReference>
<dbReference type="PANTHER" id="PTHR12266">
    <property type="entry name" value="NA+/CA2+ K+ INDEPENDENT EXCHANGER"/>
    <property type="match status" value="1"/>
</dbReference>
<feature type="domain" description="Sodium/calcium exchanger membrane region" evidence="13">
    <location>
        <begin position="111"/>
        <end position="255"/>
    </location>
</feature>
<evidence type="ECO:0000256" key="12">
    <source>
        <dbReference type="SAM" id="Phobius"/>
    </source>
</evidence>
<keyword evidence="10" id="KW-0739">Sodium transport</keyword>
<keyword evidence="15" id="KW-1185">Reference proteome</keyword>
<evidence type="ECO:0000256" key="7">
    <source>
        <dbReference type="ARBA" id="ARBA00022989"/>
    </source>
</evidence>
<keyword evidence="7 12" id="KW-1133">Transmembrane helix</keyword>
<accession>W9RCS2</accession>
<gene>
    <name evidence="14" type="ORF">L484_009647</name>
</gene>
<keyword evidence="10" id="KW-0406">Ion transport</keyword>
<dbReference type="STRING" id="981085.W9RCS2"/>
<evidence type="ECO:0000256" key="6">
    <source>
        <dbReference type="ARBA" id="ARBA00022958"/>
    </source>
</evidence>
<evidence type="ECO:0000256" key="9">
    <source>
        <dbReference type="ARBA" id="ARBA00023136"/>
    </source>
</evidence>
<evidence type="ECO:0000256" key="10">
    <source>
        <dbReference type="ARBA" id="ARBA00023201"/>
    </source>
</evidence>
<feature type="transmembrane region" description="Helical" evidence="12">
    <location>
        <begin position="525"/>
        <end position="543"/>
    </location>
</feature>
<dbReference type="InterPro" id="IPR044880">
    <property type="entry name" value="NCX_ion-bd_dom_sf"/>
</dbReference>
<dbReference type="AlphaFoldDB" id="W9RCS2"/>
<evidence type="ECO:0000256" key="8">
    <source>
        <dbReference type="ARBA" id="ARBA00023053"/>
    </source>
</evidence>
<feature type="transmembrane region" description="Helical" evidence="12">
    <location>
        <begin position="104"/>
        <end position="124"/>
    </location>
</feature>
<dbReference type="InterPro" id="IPR051359">
    <property type="entry name" value="CaCA_antiporter"/>
</dbReference>
<keyword evidence="3" id="KW-0050">Antiport</keyword>
<keyword evidence="5 12" id="KW-0812">Transmembrane</keyword>
<feature type="transmembrane region" description="Helical" evidence="12">
    <location>
        <begin position="377"/>
        <end position="400"/>
    </location>
</feature>
<sequence length="589" mass="64314">MDTSVSMSKRKQNYIVFLNISFVLASSAFLILHFHSQESFLFKNTLHLKNNKKQQEEEGCKGLHSLKTHEEKCSYLKSIIDPCVNQGYIDYLSLYYCKFESFPFLGYSLLFLWLLVLFYLLGNTASEYFCSSLESLSDFFNLSPTIAGVTLLSLGNGAPDVFSSLVSFMGSGTVEIGLNTVLGGASFVSCVVVGVISIVMHKKCVQVNKADFVRDVFFLLLVLLCLTVILVQREIDLWGAITFFSIYIVYVIVVYFLHTRSKNDGLDLGSSDNSTNDLTIPILASLEKGELNNHENNNSIAIVGDEEVEIINKRKGFVNCGVVLFILEFPLYLPRRLTIPVISEDKWSKFYAVASVTLAPILLAILGIHQIESYGGKLWVLVICGVGVVLGVSCGVAAYIATEGSRPPKKFVLPWLAAGFLMSVTWSYITAQELVGLLVSLAYIFGVDASILGLTVLAWGNSIGDLVTNLTMALNGAPEGAQIAFSGCYAGPIFNTLFGLGLSLIGYCWSNYPSSVTIPGGDNSLLQTMGFLAAGLFWALLVLPRRGMRLDGVFGGGLLVIYIVSISLSLFKALGSAQQLEDNNIIDAY</sequence>
<keyword evidence="6" id="KW-0630">Potassium</keyword>
<proteinExistence type="inferred from homology"/>
<protein>
    <submittedName>
        <fullName evidence="14">Cation/calcium exchanger 4</fullName>
    </submittedName>
</protein>